<dbReference type="InterPro" id="IPR007527">
    <property type="entry name" value="Znf_SWIM"/>
</dbReference>
<keyword evidence="1" id="KW-0862">Zinc</keyword>
<keyword evidence="1" id="KW-0479">Metal-binding</keyword>
<name>A0A127M3W6_9GAMM</name>
<evidence type="ECO:0000313" key="3">
    <source>
        <dbReference type="EMBL" id="AMO67954.1"/>
    </source>
</evidence>
<proteinExistence type="predicted"/>
<protein>
    <recommendedName>
        <fullName evidence="2">SWIM-type domain-containing protein</fullName>
    </recommendedName>
</protein>
<dbReference type="Pfam" id="PF04434">
    <property type="entry name" value="SWIM"/>
    <property type="match status" value="1"/>
</dbReference>
<gene>
    <name evidence="3" type="ORF">AZF00_06395</name>
</gene>
<evidence type="ECO:0000259" key="2">
    <source>
        <dbReference type="PROSITE" id="PS50966"/>
    </source>
</evidence>
<organism evidence="3 4">
    <name type="scientific">Zhongshania aliphaticivorans</name>
    <dbReference type="NCBI Taxonomy" id="1470434"/>
    <lineage>
        <taxon>Bacteria</taxon>
        <taxon>Pseudomonadati</taxon>
        <taxon>Pseudomonadota</taxon>
        <taxon>Gammaproteobacteria</taxon>
        <taxon>Cellvibrionales</taxon>
        <taxon>Spongiibacteraceae</taxon>
        <taxon>Zhongshania</taxon>
    </lineage>
</organism>
<feature type="domain" description="SWIM-type" evidence="2">
    <location>
        <begin position="50"/>
        <end position="87"/>
    </location>
</feature>
<dbReference type="AlphaFoldDB" id="A0A127M3W6"/>
<dbReference type="PROSITE" id="PS50966">
    <property type="entry name" value="ZF_SWIM"/>
    <property type="match status" value="1"/>
</dbReference>
<sequence>MREISEELLIQLAGDAAYKRGLDYYKQGHVGQLRLKGKTIIAEVEGSEIYQVTLKHTSKLFEGSCDCPASEGFDFCKHCVAAALVYRDQLQQDKTLQGSTAKDRLPSYLMTLDKQQLVAMLLEQLRNDRDALAQLTIKADIAAGKLNDKAIKKQITAATPLNKHLHSYPQVRNYFARLDAVLSGLETVMPDLPANKALALTDYAIARVGRALDTIDDSGGFRFDALERLASWHDRALSAAALPATDLAAYLFSLFMQPESEFYPSIPEEYENMLGEEGMQAFMTRLRVAWDALPPLQEKDWAAQGDYLHLLYPLKYEAISRNDSEAVIALYAKIACDFGDFLELSDLCLEYNMFDQALWWRKRAEAVKNKPYGATAALEDNQIALWLYHKDYAPVVELLWQRFAKWPSVEHYQKIIAIKGQKDDQKNRSKAIELAKQTVNNQNKFYGQIEAANTIAELHLHFQEFAQALDLAEAGKLHPNLLVKIAKANPQQAERVLPVLYRASRAFIESSNNDGYHRAIDTLKLAEKIAGKQYAHQVTQVLHGLLAEFKRKRNFCQWLREAFTGL</sequence>
<dbReference type="Proteomes" id="UP000074119">
    <property type="component" value="Chromosome"/>
</dbReference>
<evidence type="ECO:0000256" key="1">
    <source>
        <dbReference type="PROSITE-ProRule" id="PRU00325"/>
    </source>
</evidence>
<dbReference type="RefSeq" id="WP_008247100.1">
    <property type="nucleotide sequence ID" value="NZ_CP014544.1"/>
</dbReference>
<reference evidence="3 4" key="1">
    <citation type="submission" date="2015-12" db="EMBL/GenBank/DDBJ databases">
        <authorList>
            <person name="Shamseldin A."/>
            <person name="Moawad H."/>
            <person name="Abd El-Rahim W.M."/>
            <person name="Sadowsky M.J."/>
        </authorList>
    </citation>
    <scope>NUCLEOTIDE SEQUENCE [LARGE SCALE GENOMIC DNA]</scope>
    <source>
        <strain evidence="3 4">SM2</strain>
    </source>
</reference>
<keyword evidence="1" id="KW-0863">Zinc-finger</keyword>
<accession>A0A127M3W6</accession>
<evidence type="ECO:0000313" key="4">
    <source>
        <dbReference type="Proteomes" id="UP000074119"/>
    </source>
</evidence>
<dbReference type="KEGG" id="zal:AZF00_06395"/>
<dbReference type="EMBL" id="CP014544">
    <property type="protein sequence ID" value="AMO67954.1"/>
    <property type="molecule type" value="Genomic_DNA"/>
</dbReference>
<dbReference type="STRING" id="1470434.AZF00_06395"/>
<dbReference type="GO" id="GO:0008270">
    <property type="term" value="F:zinc ion binding"/>
    <property type="evidence" value="ECO:0007669"/>
    <property type="project" value="UniProtKB-KW"/>
</dbReference>